<sequence length="120" mass="13265">MQSIDLICSICFILATLSMKFDAVDGLPSGKQWTEWNTIGGGVKWLANCDFPGFDIRFEHIPVELCAKTCIDSSGCNAFSWIDGWCYLKNIPATSLKRVPSPRGSCGFLPWEFSNSGFIS</sequence>
<dbReference type="AlphaFoldDB" id="A0A8J2WCB8"/>
<keyword evidence="1" id="KW-0732">Signal</keyword>
<keyword evidence="3" id="KW-1185">Reference proteome</keyword>
<dbReference type="Proteomes" id="UP000789390">
    <property type="component" value="Unassembled WGS sequence"/>
</dbReference>
<reference evidence="2" key="1">
    <citation type="submission" date="2021-11" db="EMBL/GenBank/DDBJ databases">
        <authorList>
            <person name="Schell T."/>
        </authorList>
    </citation>
    <scope>NUCLEOTIDE SEQUENCE</scope>
    <source>
        <strain evidence="2">M5</strain>
    </source>
</reference>
<accession>A0A8J2WCB8</accession>
<dbReference type="SUPFAM" id="SSF57414">
    <property type="entry name" value="Hairpin loop containing domain-like"/>
    <property type="match status" value="1"/>
</dbReference>
<organism evidence="2 3">
    <name type="scientific">Daphnia galeata</name>
    <dbReference type="NCBI Taxonomy" id="27404"/>
    <lineage>
        <taxon>Eukaryota</taxon>
        <taxon>Metazoa</taxon>
        <taxon>Ecdysozoa</taxon>
        <taxon>Arthropoda</taxon>
        <taxon>Crustacea</taxon>
        <taxon>Branchiopoda</taxon>
        <taxon>Diplostraca</taxon>
        <taxon>Cladocera</taxon>
        <taxon>Anomopoda</taxon>
        <taxon>Daphniidae</taxon>
        <taxon>Daphnia</taxon>
    </lineage>
</organism>
<dbReference type="OrthoDB" id="6344629at2759"/>
<protein>
    <recommendedName>
        <fullName evidence="4">Apple domain-containing protein</fullName>
    </recommendedName>
</protein>
<dbReference type="Gene3D" id="3.50.4.10">
    <property type="entry name" value="Hepatocyte Growth Factor"/>
    <property type="match status" value="1"/>
</dbReference>
<proteinExistence type="predicted"/>
<feature type="signal peptide" evidence="1">
    <location>
        <begin position="1"/>
        <end position="26"/>
    </location>
</feature>
<dbReference type="EMBL" id="CAKKLH010000053">
    <property type="protein sequence ID" value="CAH0101165.1"/>
    <property type="molecule type" value="Genomic_DNA"/>
</dbReference>
<name>A0A8J2WCB8_9CRUS</name>
<comment type="caution">
    <text evidence="2">The sequence shown here is derived from an EMBL/GenBank/DDBJ whole genome shotgun (WGS) entry which is preliminary data.</text>
</comment>
<evidence type="ECO:0000313" key="2">
    <source>
        <dbReference type="EMBL" id="CAH0101165.1"/>
    </source>
</evidence>
<evidence type="ECO:0008006" key="4">
    <source>
        <dbReference type="Google" id="ProtNLM"/>
    </source>
</evidence>
<evidence type="ECO:0000313" key="3">
    <source>
        <dbReference type="Proteomes" id="UP000789390"/>
    </source>
</evidence>
<feature type="chain" id="PRO_5035213147" description="Apple domain-containing protein" evidence="1">
    <location>
        <begin position="27"/>
        <end position="120"/>
    </location>
</feature>
<gene>
    <name evidence="2" type="ORF">DGAL_LOCUS3493</name>
</gene>
<evidence type="ECO:0000256" key="1">
    <source>
        <dbReference type="SAM" id="SignalP"/>
    </source>
</evidence>